<dbReference type="VEuPathDB" id="TrichDB:TVAG_389730"/>
<proteinExistence type="predicted"/>
<gene>
    <name evidence="2" type="ORF">TVAG_389730</name>
</gene>
<dbReference type="EMBL" id="DS113283">
    <property type="protein sequence ID" value="EAY13576.1"/>
    <property type="molecule type" value="Genomic_DNA"/>
</dbReference>
<evidence type="ECO:0008006" key="4">
    <source>
        <dbReference type="Google" id="ProtNLM"/>
    </source>
</evidence>
<dbReference type="VEuPathDB" id="TrichDB:TVAGG3_0939110"/>
<keyword evidence="3" id="KW-1185">Reference proteome</keyword>
<feature type="coiled-coil region" evidence="1">
    <location>
        <begin position="102"/>
        <end position="133"/>
    </location>
</feature>
<reference evidence="2" key="1">
    <citation type="submission" date="2006-10" db="EMBL/GenBank/DDBJ databases">
        <authorList>
            <person name="Amadeo P."/>
            <person name="Zhao Q."/>
            <person name="Wortman J."/>
            <person name="Fraser-Liggett C."/>
            <person name="Carlton J."/>
        </authorList>
    </citation>
    <scope>NUCLEOTIDE SEQUENCE</scope>
    <source>
        <strain evidence="2">G3</strain>
    </source>
</reference>
<keyword evidence="1" id="KW-0175">Coiled coil</keyword>
<dbReference type="AlphaFoldDB" id="A2E175"/>
<dbReference type="KEGG" id="tva:4771555"/>
<accession>A2E175</accession>
<dbReference type="Proteomes" id="UP000001542">
    <property type="component" value="Unassembled WGS sequence"/>
</dbReference>
<sequence length="236" mass="27199">MSFFSKFRAFPEWRDASSNLEDAVKSDKKFIEAFVKSTETSFVEFVRKQHEQINDPLFRVADKFPTIKQARGTECNNLIKFKEDFDKIKTIWDDFETKKKAHAKVTENCEKSKKNAEKAEQNLTKARARSTNEIELQKAENNFDIASRQKQVDIANFEESERNMAFAIKEYKVQLFQQILVSISNYASSNTTNSASLYQIGEDMKLTASTIPTPEDPTVRDLTTQLQALRAEPIDQ</sequence>
<dbReference type="SMR" id="A2E175"/>
<evidence type="ECO:0000313" key="2">
    <source>
        <dbReference type="EMBL" id="EAY13576.1"/>
    </source>
</evidence>
<reference evidence="2" key="2">
    <citation type="journal article" date="2007" name="Science">
        <title>Draft genome sequence of the sexually transmitted pathogen Trichomonas vaginalis.</title>
        <authorList>
            <person name="Carlton J.M."/>
            <person name="Hirt R.P."/>
            <person name="Silva J.C."/>
            <person name="Delcher A.L."/>
            <person name="Schatz M."/>
            <person name="Zhao Q."/>
            <person name="Wortman J.R."/>
            <person name="Bidwell S.L."/>
            <person name="Alsmark U.C.M."/>
            <person name="Besteiro S."/>
            <person name="Sicheritz-Ponten T."/>
            <person name="Noel C.J."/>
            <person name="Dacks J.B."/>
            <person name="Foster P.G."/>
            <person name="Simillion C."/>
            <person name="Van de Peer Y."/>
            <person name="Miranda-Saavedra D."/>
            <person name="Barton G.J."/>
            <person name="Westrop G.D."/>
            <person name="Mueller S."/>
            <person name="Dessi D."/>
            <person name="Fiori P.L."/>
            <person name="Ren Q."/>
            <person name="Paulsen I."/>
            <person name="Zhang H."/>
            <person name="Bastida-Corcuera F.D."/>
            <person name="Simoes-Barbosa A."/>
            <person name="Brown M.T."/>
            <person name="Hayes R.D."/>
            <person name="Mukherjee M."/>
            <person name="Okumura C.Y."/>
            <person name="Schneider R."/>
            <person name="Smith A.J."/>
            <person name="Vanacova S."/>
            <person name="Villalvazo M."/>
            <person name="Haas B.J."/>
            <person name="Pertea M."/>
            <person name="Feldblyum T.V."/>
            <person name="Utterback T.R."/>
            <person name="Shu C.L."/>
            <person name="Osoegawa K."/>
            <person name="de Jong P.J."/>
            <person name="Hrdy I."/>
            <person name="Horvathova L."/>
            <person name="Zubacova Z."/>
            <person name="Dolezal P."/>
            <person name="Malik S.B."/>
            <person name="Logsdon J.M. Jr."/>
            <person name="Henze K."/>
            <person name="Gupta A."/>
            <person name="Wang C.C."/>
            <person name="Dunne R.L."/>
            <person name="Upcroft J.A."/>
            <person name="Upcroft P."/>
            <person name="White O."/>
            <person name="Salzberg S.L."/>
            <person name="Tang P."/>
            <person name="Chiu C.-H."/>
            <person name="Lee Y.-S."/>
            <person name="Embley T.M."/>
            <person name="Coombs G.H."/>
            <person name="Mottram J.C."/>
            <person name="Tachezy J."/>
            <person name="Fraser-Liggett C.M."/>
            <person name="Johnson P.J."/>
        </authorList>
    </citation>
    <scope>NUCLEOTIDE SEQUENCE [LARGE SCALE GENOMIC DNA]</scope>
    <source>
        <strain evidence="2">G3</strain>
    </source>
</reference>
<dbReference type="InParanoid" id="A2E175"/>
<organism evidence="2 3">
    <name type="scientific">Trichomonas vaginalis (strain ATCC PRA-98 / G3)</name>
    <dbReference type="NCBI Taxonomy" id="412133"/>
    <lineage>
        <taxon>Eukaryota</taxon>
        <taxon>Metamonada</taxon>
        <taxon>Parabasalia</taxon>
        <taxon>Trichomonadida</taxon>
        <taxon>Trichomonadidae</taxon>
        <taxon>Trichomonas</taxon>
    </lineage>
</organism>
<evidence type="ECO:0000313" key="3">
    <source>
        <dbReference type="Proteomes" id="UP000001542"/>
    </source>
</evidence>
<protein>
    <recommendedName>
        <fullName evidence="4">F-BAR domain-containing protein</fullName>
    </recommendedName>
</protein>
<dbReference type="RefSeq" id="XP_001325799.1">
    <property type="nucleotide sequence ID" value="XM_001325764.1"/>
</dbReference>
<name>A2E175_TRIV3</name>
<evidence type="ECO:0000256" key="1">
    <source>
        <dbReference type="SAM" id="Coils"/>
    </source>
</evidence>